<dbReference type="RefSeq" id="WP_077834974.1">
    <property type="nucleotide sequence ID" value="NZ_CP096983.1"/>
</dbReference>
<dbReference type="KEGG" id="crw:CROST_039420"/>
<evidence type="ECO:0000313" key="2">
    <source>
        <dbReference type="Proteomes" id="UP000190951"/>
    </source>
</evidence>
<dbReference type="Gene3D" id="1.25.40.10">
    <property type="entry name" value="Tetratricopeptide repeat domain"/>
    <property type="match status" value="2"/>
</dbReference>
<dbReference type="EMBL" id="CP096983">
    <property type="protein sequence ID" value="URZ13192.1"/>
    <property type="molecule type" value="Genomic_DNA"/>
</dbReference>
<keyword evidence="2" id="KW-1185">Reference proteome</keyword>
<dbReference type="STRING" id="84029.CROST_43810"/>
<dbReference type="Pfam" id="PF00515">
    <property type="entry name" value="TPR_1"/>
    <property type="match status" value="1"/>
</dbReference>
<evidence type="ECO:0000313" key="1">
    <source>
        <dbReference type="EMBL" id="URZ13192.1"/>
    </source>
</evidence>
<dbReference type="InterPro" id="IPR011990">
    <property type="entry name" value="TPR-like_helical_dom_sf"/>
</dbReference>
<reference evidence="1 2" key="1">
    <citation type="submission" date="2022-04" db="EMBL/GenBank/DDBJ databases">
        <title>Genome sequence of C. roseum typestrain.</title>
        <authorList>
            <person name="Poehlein A."/>
            <person name="Schoch T."/>
            <person name="Duerre P."/>
            <person name="Daniel R."/>
        </authorList>
    </citation>
    <scope>NUCLEOTIDE SEQUENCE [LARGE SCALE GENOMIC DNA]</scope>
    <source>
        <strain evidence="1 2">DSM 7320</strain>
    </source>
</reference>
<proteinExistence type="predicted"/>
<dbReference type="PROSITE" id="PS50005">
    <property type="entry name" value="TPR"/>
    <property type="match status" value="1"/>
</dbReference>
<gene>
    <name evidence="1" type="ORF">CROST_039420</name>
</gene>
<dbReference type="InterPro" id="IPR019734">
    <property type="entry name" value="TPR_rpt"/>
</dbReference>
<dbReference type="Proteomes" id="UP000190951">
    <property type="component" value="Chromosome"/>
</dbReference>
<dbReference type="AlphaFoldDB" id="A0A1S8KY18"/>
<accession>A0A1S8KY18</accession>
<dbReference type="SUPFAM" id="SSF48452">
    <property type="entry name" value="TPR-like"/>
    <property type="match status" value="1"/>
</dbReference>
<protein>
    <submittedName>
        <fullName evidence="1">Uncharacterized protein</fullName>
    </submittedName>
</protein>
<organism evidence="1 2">
    <name type="scientific">Clostridium felsineum</name>
    <dbReference type="NCBI Taxonomy" id="36839"/>
    <lineage>
        <taxon>Bacteria</taxon>
        <taxon>Bacillati</taxon>
        <taxon>Bacillota</taxon>
        <taxon>Clostridia</taxon>
        <taxon>Eubacteriales</taxon>
        <taxon>Clostridiaceae</taxon>
        <taxon>Clostridium</taxon>
    </lineage>
</organism>
<name>A0A1S8KY18_9CLOT</name>
<dbReference type="SMART" id="SM00028">
    <property type="entry name" value="TPR"/>
    <property type="match status" value="3"/>
</dbReference>
<sequence>MDKTKRIYKKALQNFENGYIDKAIELCDECISADISSNSALDLKAMLCYFKGNLNEAKTVWKLNVEANDDISAKRYLNDVAADEERLNYYVRALKCIKKMEIKEALKLLENCSKSSYNCINVYNYKAVCYIKQGRYKKAEESIEKVLKIDRNNEKALSIKKELIDLGVIKGKISFKKMYKPLAALVVILLIAFGGFEIKNYLKTNKVEPKKVATKKVIKKESVKKPEKKIEVPVKEEVFNTSELQGAVDNKNFDKIYEYVEKWQGNNSLKVNDKILLSKATDMLLNEGVEYFYKSATDLIKSKNYEGAKINLLKAYKYGEKNYLYADIIYFTGETYKNTNDVEGAMNYYKLYDQKFEKGSYEETVLYNLAILNKDVNIEDAKKYAEKLSDNYPKSIYNNSNITNILNK</sequence>